<dbReference type="GO" id="GO:0047343">
    <property type="term" value="F:glucose-1-phosphate cytidylyltransferase activity"/>
    <property type="evidence" value="ECO:0007669"/>
    <property type="project" value="UniProtKB-EC"/>
</dbReference>
<dbReference type="RefSeq" id="WP_235122069.1">
    <property type="nucleotide sequence ID" value="NZ_CP090978.1"/>
</dbReference>
<organism evidence="2 3">
    <name type="scientific">Paenibacillus hexagrammi</name>
    <dbReference type="NCBI Taxonomy" id="2908839"/>
    <lineage>
        <taxon>Bacteria</taxon>
        <taxon>Bacillati</taxon>
        <taxon>Bacillota</taxon>
        <taxon>Bacilli</taxon>
        <taxon>Bacillales</taxon>
        <taxon>Paenibacillaceae</taxon>
        <taxon>Paenibacillus</taxon>
    </lineage>
</organism>
<dbReference type="Pfam" id="PF00483">
    <property type="entry name" value="NTP_transferase"/>
    <property type="match status" value="1"/>
</dbReference>
<dbReference type="Gene3D" id="3.90.550.10">
    <property type="entry name" value="Spore Coat Polysaccharide Biosynthesis Protein SpsA, Chain A"/>
    <property type="match status" value="1"/>
</dbReference>
<protein>
    <submittedName>
        <fullName evidence="2">Glucose-1-phosphate cytidylyltransferase</fullName>
        <ecNumber evidence="2">2.7.7.33</ecNumber>
    </submittedName>
</protein>
<name>A0ABY3SPW6_9BACL</name>
<gene>
    <name evidence="2" type="primary">rfbF</name>
    <name evidence="2" type="ORF">L0M14_10590</name>
</gene>
<keyword evidence="2" id="KW-0548">Nucleotidyltransferase</keyword>
<dbReference type="NCBIfam" id="TIGR02623">
    <property type="entry name" value="G1P_cyt_trans"/>
    <property type="match status" value="1"/>
</dbReference>
<dbReference type="Proteomes" id="UP001649230">
    <property type="component" value="Chromosome"/>
</dbReference>
<evidence type="ECO:0000313" key="2">
    <source>
        <dbReference type="EMBL" id="UJF35503.1"/>
    </source>
</evidence>
<dbReference type="EMBL" id="CP090978">
    <property type="protein sequence ID" value="UJF35503.1"/>
    <property type="molecule type" value="Genomic_DNA"/>
</dbReference>
<accession>A0ABY3SPW6</accession>
<dbReference type="InterPro" id="IPR005835">
    <property type="entry name" value="NTP_transferase_dom"/>
</dbReference>
<keyword evidence="3" id="KW-1185">Reference proteome</keyword>
<dbReference type="PANTHER" id="PTHR47183">
    <property type="entry name" value="GLUCOSE-1-PHOSPHATE CYTIDYLYLTRANSFERASE-RELATED"/>
    <property type="match status" value="1"/>
</dbReference>
<dbReference type="InterPro" id="IPR013446">
    <property type="entry name" value="G1P_cyt_trans-like"/>
</dbReference>
<sequence length="256" mass="28908">MKVVILAGGLGSRIREESHAVPKPMIEIGGKPILWHIMKLYSHFGFHEFIVCLGYKGYVIKDYFANYVRNASDVTLDFNKRSLTIHPTATEPWIVTLAETGETTMTGGRIKRIRSYLGDEPFLLTYGDGLTNVNIQDVVQFHESHGKLATVTAVQPTGRFGSLTIASDQQVQRFNEKPRGDGIWVNGGFFVLQPEVLELIKDDSSVFEKEPLEQLAASGQLHAFQHGGFWYAMDTLHDKHHLQRLWEAGNAPWKLW</sequence>
<evidence type="ECO:0000313" key="3">
    <source>
        <dbReference type="Proteomes" id="UP001649230"/>
    </source>
</evidence>
<keyword evidence="2" id="KW-0808">Transferase</keyword>
<dbReference type="EC" id="2.7.7.33" evidence="2"/>
<reference evidence="2 3" key="1">
    <citation type="journal article" date="2024" name="Int. J. Syst. Evol. Microbiol.">
        <title>Paenibacillus hexagrammi sp. nov., a novel bacterium isolated from the gut content of Hexagrammos agrammus.</title>
        <authorList>
            <person name="Jung H.K."/>
            <person name="Kim D.G."/>
            <person name="Zin H."/>
            <person name="Park J."/>
            <person name="Jung H."/>
            <person name="Kim Y.O."/>
            <person name="Kong H.J."/>
            <person name="Kim J.W."/>
            <person name="Kim Y.S."/>
        </authorList>
    </citation>
    <scope>NUCLEOTIDE SEQUENCE [LARGE SCALE GENOMIC DNA]</scope>
    <source>
        <strain evidence="2 3">YPD9-1</strain>
    </source>
</reference>
<evidence type="ECO:0000259" key="1">
    <source>
        <dbReference type="Pfam" id="PF00483"/>
    </source>
</evidence>
<dbReference type="InterPro" id="IPR046981">
    <property type="entry name" value="G1P_cyt_trans"/>
</dbReference>
<proteinExistence type="predicted"/>
<dbReference type="SUPFAM" id="SSF53448">
    <property type="entry name" value="Nucleotide-diphospho-sugar transferases"/>
    <property type="match status" value="1"/>
</dbReference>
<dbReference type="PANTHER" id="PTHR47183:SF1">
    <property type="entry name" value="GLUCOSE-1-PHOSPHATE CYTIDYLYLTRANSFERASE"/>
    <property type="match status" value="1"/>
</dbReference>
<feature type="domain" description="Nucleotidyl transferase" evidence="1">
    <location>
        <begin position="2"/>
        <end position="230"/>
    </location>
</feature>
<dbReference type="InterPro" id="IPR029044">
    <property type="entry name" value="Nucleotide-diphossugar_trans"/>
</dbReference>
<dbReference type="CDD" id="cd02524">
    <property type="entry name" value="G1P_cytidylyltransferase"/>
    <property type="match status" value="1"/>
</dbReference>